<feature type="domain" description="Guanylate cyclase" evidence="2">
    <location>
        <begin position="1025"/>
        <end position="1083"/>
    </location>
</feature>
<dbReference type="PANTHER" id="PTHR43081:SF1">
    <property type="entry name" value="ADENYLATE CYCLASE, TERMINAL-DIFFERENTIATION SPECIFIC"/>
    <property type="match status" value="1"/>
</dbReference>
<feature type="region of interest" description="Disordered" evidence="1">
    <location>
        <begin position="863"/>
        <end position="907"/>
    </location>
</feature>
<feature type="region of interest" description="Disordered" evidence="1">
    <location>
        <begin position="2281"/>
        <end position="2306"/>
    </location>
</feature>
<dbReference type="InterPro" id="IPR001054">
    <property type="entry name" value="A/G_cyclase"/>
</dbReference>
<dbReference type="SUPFAM" id="SSF55073">
    <property type="entry name" value="Nucleotide cyclase"/>
    <property type="match status" value="2"/>
</dbReference>
<feature type="region of interest" description="Disordered" evidence="1">
    <location>
        <begin position="1139"/>
        <end position="1188"/>
    </location>
</feature>
<evidence type="ECO:0000313" key="3">
    <source>
        <dbReference type="EMBL" id="GLI60236.1"/>
    </source>
</evidence>
<feature type="region of interest" description="Disordered" evidence="1">
    <location>
        <begin position="1481"/>
        <end position="1534"/>
    </location>
</feature>
<organism evidence="3 4">
    <name type="scientific">Volvox africanus</name>
    <dbReference type="NCBI Taxonomy" id="51714"/>
    <lineage>
        <taxon>Eukaryota</taxon>
        <taxon>Viridiplantae</taxon>
        <taxon>Chlorophyta</taxon>
        <taxon>core chlorophytes</taxon>
        <taxon>Chlorophyceae</taxon>
        <taxon>CS clade</taxon>
        <taxon>Chlamydomonadales</taxon>
        <taxon>Volvocaceae</taxon>
        <taxon>Volvox</taxon>
    </lineage>
</organism>
<feature type="compositionally biased region" description="Polar residues" evidence="1">
    <location>
        <begin position="1517"/>
        <end position="1534"/>
    </location>
</feature>
<feature type="compositionally biased region" description="Low complexity" evidence="1">
    <location>
        <begin position="863"/>
        <end position="877"/>
    </location>
</feature>
<feature type="compositionally biased region" description="Polar residues" evidence="1">
    <location>
        <begin position="1166"/>
        <end position="1175"/>
    </location>
</feature>
<gene>
    <name evidence="3" type="ORF">VaNZ11_002325</name>
</gene>
<feature type="compositionally biased region" description="Polar residues" evidence="1">
    <location>
        <begin position="2078"/>
        <end position="2099"/>
    </location>
</feature>
<dbReference type="PROSITE" id="PS50125">
    <property type="entry name" value="GUANYLATE_CYCLASE_2"/>
    <property type="match status" value="1"/>
</dbReference>
<comment type="caution">
    <text evidence="3">The sequence shown here is derived from an EMBL/GenBank/DDBJ whole genome shotgun (WGS) entry which is preliminary data.</text>
</comment>
<reference evidence="3 4" key="1">
    <citation type="journal article" date="2023" name="IScience">
        <title>Expanded male sex-determining region conserved during the evolution of homothallism in the green alga Volvox.</title>
        <authorList>
            <person name="Yamamoto K."/>
            <person name="Matsuzaki R."/>
            <person name="Mahakham W."/>
            <person name="Heman W."/>
            <person name="Sekimoto H."/>
            <person name="Kawachi M."/>
            <person name="Minakuchi Y."/>
            <person name="Toyoda A."/>
            <person name="Nozaki H."/>
        </authorList>
    </citation>
    <scope>NUCLEOTIDE SEQUENCE [LARGE SCALE GENOMIC DNA]</scope>
    <source>
        <strain evidence="3 4">NIES-4468</strain>
    </source>
</reference>
<protein>
    <recommendedName>
        <fullName evidence="2">Guanylate cyclase domain-containing protein</fullName>
    </recommendedName>
</protein>
<dbReference type="InterPro" id="IPR050697">
    <property type="entry name" value="Adenylyl/Guanylyl_Cyclase_3/4"/>
</dbReference>
<sequence length="3142" mass="319964">MLLLLHGCQWRVLQALHHAVVLLCIYNINSASGHFCWYPTIRSYATCELPSGRSNVSQVLEPILPLAAGLRPCLPAYLALARDHSRRALLPGFDERLSVVLRFDPWAAAVVPPNSSLATTATVDHISVPSAVTNSNTVLTSDSRSSVPATTAAAAEPIAPGSARASEGAAAKTVSAAAAATVAAAAAAGIISVGPVEAAAVAAAEAAPEAAHAVAAIQDAPQPVLSVLGRMETAALPLLRSRNDTWLQQLNTAAAAGDPLPMQLLPAPTGRPGGPPAAPLLLFYRRDWWAALTAPPDVTALSTSDIRMANTSTAAAAPAAANAANSNATRVAGPPPIPLPPTWNLFSLLVADLVNRDLDGDGLPDHVLCIDMMPGCKGGALLAAIYAALAQANGTSQGLWFNPLDLSPLLGGPALVAAMQLYGALGAANAGPFTPGRRIPAGGGSLSFNGSSSNNNCSIGNGSLESAGGEFVSGSISSSSTVPVSVEELLAGGGEVDPASGAPVCGAINPLFAAGRCLFTVDWASAATWLEKGSSGIPPGALGVALLPGSERVQPIKDYNAAPTVSSSSDGGIVGSDSSAVLASNTTSTNASASSNGLLLCTATSCPYADAVNRTFLETVAIALNRNVLRPTNSTKNGYGYGPDSAASRQQSETGPYDSSALSLKYLREVRQMSDRLLVNRAPFLGENEDVWLLLPPAPLPISSQPLPPASSAPPLLLPSPLLQVAQQTRAAEFARLVSYQLYLKNGLITQLSVRQGIEGDPRAMADAAAPPPTNNDWNAAAYGNITVLGGVSQAVPPTGDVTAAAVASLLKMDPDDVMRVAKVVSSAVQHRNAAIDIQLPYSSEYRTVLDHLAEAAVAVRSNSNSGAGNGNGSSSSTRGAEAGSTGASGKTDAPPSQAPRREAVAEVAVTAPTSGDALMALQSWAVQEFANITQHFPYPAILIRIYAHTIGAVRPPRSSPGAPAQPPPVPPRRPFSHGIIVAIVAAVLAAVCLGVGLIWRFLRIRNEGLLQGSGRMPGAHPNTTLVVTDVQGSTTLWEMLSGDLMDEVLHIHHRVVRQAISQWKGYEVFTEGDAFAVVFHLPEDALDFAVGLQAAFLGADWPPELLEQSDCCEVWARRHSAQPPSSNCKRSLQADLMFPHGPPGGGSGVGMGPAPPSGPLAVSTPGGTRASTATGDRDDSTGGRPGRRILNVLSPFWRKSLESSSGLDLGLRPGWGVMGRFPKLPTAPGGGPTIPTIPSTSGALSFLNRGTTSASVPVLSPGAISGCNGAQYGTNVAGAISTGMNRWISTPLNNVSPVPPALLTRMQTAGTPMVSGANSRLYMSQSKALTATRAAMAPGEVTGTGATTRLPPPPYTQWSATDGTNSPVGAVGDVGRMISSAATAAAVAAAADAVMGSGGDGGGGGGGARAPDRTTRNRASRVVPYFSDTVWGGTGGPCYRSLGECGAVSDKTTTPNVAAIASPGAIATAATTVAIAASQQRVNSPKEDGEAVAGPLPRLPVGHLPPTQLQARRGSAASTDPPSQQLSSSYGAASQTEVVAEAGAGAGPLDVMGCAEDPGGKPREKTLVSEQPGPCVSSELRSLSGLVCDGGAGEAECRISAPASAAGPHKTPTQAFPTSEVPWIQKQFPLGLLPKGLPPWQLLTQRLQETQKQQPQLPSTEGSRECVRSQEPGSMSVPIDSSDFAYRKQNKLSKGDRSSSVFPCVCNGLISYPLLNKHHYHHYYYELSALAGSPRGDPSGALYRKSCGTAALMSRGNDGTDLLSQSYGNSCAAAGGGEDAEIRTGEETCTHSLTVSLDSDDGRSLTEPSGGGGGAAAIMNSLDVDTCMDPVGAASHSANPPKPRKSPPAPTGTQAAAATATAAVAVPFLVAGRIDGPPSGQHSVPKPGVAFGVRSVGAHGSDVRRLLHDFRDLGLGPPSTAAVVMEGGPAAALDDEGVGDAGDWRSCVAWDTSTSYNTFEGPDRETHCSGSTLSVARSTPPLPSALAPLSSPSAARAVATASTATATFRRPPPLKLLSSNRYSNYQVIGNNSQQQQEQHLLPAGSCPPVGRLCSPDQTGPRSYLLGFDRSYGATKARSPTTNRQSLPSSPSGVLSQAPVQDRRHVSVGRQGLPLVVTKRAGSAIAVDGWFSRRRRLLLQPAESPLRRTISAHRSLTAGGRLDADVSAFRRAAGGEEDGNFLAGVAFASGGTTSTQTAGGTIFGSGSPRPAPQAVVAMKQQQQDAGGRGLLQRLNASLHRMSTLSRISAGSAGLWASVSGIGASPTAAATSTAVATTDMDLPLSPSQPTDCGDTATAAGQDDHPAEEPPGGLLALFNGLELGIGQGAAAASMVTAIRSAAAAAAAAAPAADDENDDVPPATDAATKPDHVTVNMLTTCTGADSSAPCAAYNAADTCDIPHIDTVANGTEDATEATVSIATHGGPMVTPTTVSATCFRFMDPAAAALGPSTSRAAVNANSNTAAAANGMSTSLALMREHMLYHMGRSSRLLMLGQAAAAASSAPPVATSLAAGASRGSLFMDLLWRDINTAASGALGSGNTTANGGVIIGHASAAATPAADGTDISTNISGVASAPLQRRRPEGWGLRNAVTSVSTGAVGAAAGAVYTLASALKSIYEQVNTEGFLAHLGIVGTLGGVVGCGGSGIGSVAGPTGSLSTCIAEPQLVLRGLRLRVGLHSGPSQAEVVFLAHGGVAGVRYLGRFLSTSKDVCDAATGGMVLASGATFRAYQQRLQETREARGQRGGGGSKFDLLLIHLGEYLVGPAPAGGSAEDAEHCAVKVGRSCRPVTAVNISAGPNTDSTAAEDASMELYGVVCPWLVPRLAVLPSPVRGLRQVVPGCLSAPAGVVTPVFCNLLGVEALLAWEHVVQQRHLSAAMAAAAAAATVTATSAHRTSPEASSQIALVRPPGTYVGDGGCGAVVQEALELLRRAAMAAAACHGGYVVAVSADGGHWVLVFGSASSAVSWGLYMLDAMLEMPWPDGLLEHELTEEVYEGGALVKRGLRLRIGADRGCAMLRPVPRTGRLDYVGRPMNRAARIAAKAKAATMFVSGAVWDAARGYLERPVSASCLGLSQLKGVREQVELWALRPVSVAARSTPAAATTTTTATATIGGGCVDPAAGDSDETVATVVVGADAANFGRAGA</sequence>
<feature type="region of interest" description="Disordered" evidence="1">
    <location>
        <begin position="1649"/>
        <end position="1681"/>
    </location>
</feature>
<dbReference type="Proteomes" id="UP001165090">
    <property type="component" value="Unassembled WGS sequence"/>
</dbReference>
<feature type="region of interest" description="Disordered" evidence="1">
    <location>
        <begin position="2074"/>
        <end position="2104"/>
    </location>
</feature>
<name>A0ABQ5RRZ2_9CHLO</name>
<feature type="compositionally biased region" description="Polar residues" evidence="1">
    <location>
        <begin position="1649"/>
        <end position="1662"/>
    </location>
</feature>
<keyword evidence="4" id="KW-1185">Reference proteome</keyword>
<evidence type="ECO:0000256" key="1">
    <source>
        <dbReference type="SAM" id="MobiDB-lite"/>
    </source>
</evidence>
<proteinExistence type="predicted"/>
<dbReference type="InterPro" id="IPR029787">
    <property type="entry name" value="Nucleotide_cyclase"/>
</dbReference>
<dbReference type="EMBL" id="BSDZ01000005">
    <property type="protein sequence ID" value="GLI60236.1"/>
    <property type="molecule type" value="Genomic_DNA"/>
</dbReference>
<dbReference type="PANTHER" id="PTHR43081">
    <property type="entry name" value="ADENYLATE CYCLASE, TERMINAL-DIFFERENTIATION SPECIFIC-RELATED"/>
    <property type="match status" value="1"/>
</dbReference>
<dbReference type="Pfam" id="PF00211">
    <property type="entry name" value="Guanylate_cyc"/>
    <property type="match status" value="1"/>
</dbReference>
<feature type="region of interest" description="Disordered" evidence="1">
    <location>
        <begin position="633"/>
        <end position="657"/>
    </location>
</feature>
<feature type="region of interest" description="Disordered" evidence="1">
    <location>
        <begin position="1798"/>
        <end position="1859"/>
    </location>
</feature>
<accession>A0ABQ5RRZ2</accession>
<evidence type="ECO:0000259" key="2">
    <source>
        <dbReference type="PROSITE" id="PS50125"/>
    </source>
</evidence>
<dbReference type="Gene3D" id="3.30.70.1230">
    <property type="entry name" value="Nucleotide cyclase"/>
    <property type="match status" value="3"/>
</dbReference>
<evidence type="ECO:0000313" key="4">
    <source>
        <dbReference type="Proteomes" id="UP001165090"/>
    </source>
</evidence>